<evidence type="ECO:0000313" key="2">
    <source>
        <dbReference type="EMBL" id="TKI66448.1"/>
    </source>
</evidence>
<dbReference type="SUPFAM" id="SSF52540">
    <property type="entry name" value="P-loop containing nucleoside triphosphate hydrolases"/>
    <property type="match status" value="1"/>
</dbReference>
<dbReference type="Pfam" id="PF07728">
    <property type="entry name" value="AAA_5"/>
    <property type="match status" value="1"/>
</dbReference>
<dbReference type="Proteomes" id="UP000308539">
    <property type="component" value="Unassembled WGS sequence"/>
</dbReference>
<dbReference type="RefSeq" id="WP_137036912.1">
    <property type="nucleotide sequence ID" value="NZ_SZPV01000011.1"/>
</dbReference>
<name>A0ABY2TFU4_9BACI</name>
<dbReference type="PANTHER" id="PTHR37291:SF1">
    <property type="entry name" value="TYPE IV METHYL-DIRECTED RESTRICTION ENZYME ECOKMCRB SUBUNIT"/>
    <property type="match status" value="1"/>
</dbReference>
<feature type="non-terminal residue" evidence="2">
    <location>
        <position position="469"/>
    </location>
</feature>
<organism evidence="2 3">
    <name type="scientific">Lysinibacillus varians</name>
    <dbReference type="NCBI Taxonomy" id="1145276"/>
    <lineage>
        <taxon>Bacteria</taxon>
        <taxon>Bacillati</taxon>
        <taxon>Bacillota</taxon>
        <taxon>Bacilli</taxon>
        <taxon>Bacillales</taxon>
        <taxon>Bacillaceae</taxon>
        <taxon>Lysinibacillus</taxon>
    </lineage>
</organism>
<dbReference type="Gene3D" id="3.40.50.300">
    <property type="entry name" value="P-loop containing nucleotide triphosphate hydrolases"/>
    <property type="match status" value="1"/>
</dbReference>
<gene>
    <name evidence="2" type="ORF">FC752_04170</name>
</gene>
<dbReference type="InterPro" id="IPR011704">
    <property type="entry name" value="ATPase_dyneun-rel_AAA"/>
</dbReference>
<comment type="caution">
    <text evidence="2">The sequence shown here is derived from an EMBL/GenBank/DDBJ whole genome shotgun (WGS) entry which is preliminary data.</text>
</comment>
<dbReference type="InterPro" id="IPR027417">
    <property type="entry name" value="P-loop_NTPase"/>
</dbReference>
<keyword evidence="3" id="KW-1185">Reference proteome</keyword>
<evidence type="ECO:0000313" key="3">
    <source>
        <dbReference type="Proteomes" id="UP000308539"/>
    </source>
</evidence>
<reference evidence="2 3" key="1">
    <citation type="submission" date="2019-04" db="EMBL/GenBank/DDBJ databases">
        <title>Lysinibacillus genome sequencing.</title>
        <authorList>
            <person name="Dunlap C."/>
        </authorList>
    </citation>
    <scope>NUCLEOTIDE SEQUENCE [LARGE SCALE GENOMIC DNA]</scope>
    <source>
        <strain evidence="2 3">NBRC 109424</strain>
    </source>
</reference>
<proteinExistence type="predicted"/>
<dbReference type="InterPro" id="IPR052934">
    <property type="entry name" value="Methyl-DNA_Rec/Restrict_Enz"/>
</dbReference>
<feature type="domain" description="ATPase dynein-related AAA" evidence="1">
    <location>
        <begin position="268"/>
        <end position="418"/>
    </location>
</feature>
<sequence>MPYFISTETIVESINNLKNTRNSEQNNMLFHFLLLKACKINSLDSQPISNINTYAKPITFNLTSLFNPFENIPRELNFLNPFEFNNWNQKPSEDWNKWIGSRFKNNIIGGGVQWRKILIYDSNEEKLKFTYNYLDVFKEKCNISKQKVDLISLSIWNSRFLEFDKPFTVNQLINKFILDYNITPEERAVFFTTSSNIKLNFSNKIHNSKEIRNLLLNKPKSLTWLNPNMIQIVDPKIINNFKGVIMKRDNELITTEELEQILDLYGQVILSGPPGTSKSFLSEKLKQNGNFGITEKIQFHPQYSYQQFIGGYIVKGNDVKYEPGILQNIITKIEKYHSENPTKQDAKHLLLIDEINRANLSQVFGETIQCLDRGNSVEILIDNKLESFSLPENLYIIGTMNSSDRTIGSIDHALRRRFINIYCPPTSDVLIEVCKTECGISIADLLEKLNSKLVESHNNKDLVIGHAIF</sequence>
<protein>
    <submittedName>
        <fullName evidence="2">AAA family ATPase</fullName>
    </submittedName>
</protein>
<evidence type="ECO:0000259" key="1">
    <source>
        <dbReference type="Pfam" id="PF07728"/>
    </source>
</evidence>
<dbReference type="PANTHER" id="PTHR37291">
    <property type="entry name" value="5-METHYLCYTOSINE-SPECIFIC RESTRICTION ENZYME B"/>
    <property type="match status" value="1"/>
</dbReference>
<accession>A0ABY2TFU4</accession>
<dbReference type="EMBL" id="SZPV01000011">
    <property type="protein sequence ID" value="TKI66448.1"/>
    <property type="molecule type" value="Genomic_DNA"/>
</dbReference>